<feature type="region of interest" description="Disordered" evidence="7">
    <location>
        <begin position="227"/>
        <end position="321"/>
    </location>
</feature>
<keyword evidence="10" id="KW-1185">Reference proteome</keyword>
<dbReference type="PROSITE" id="PS00839">
    <property type="entry name" value="SUMT_1"/>
    <property type="match status" value="1"/>
</dbReference>
<dbReference type="InterPro" id="IPR000878">
    <property type="entry name" value="4pyrrol_Mease"/>
</dbReference>
<dbReference type="AlphaFoldDB" id="A0A2S6GFF8"/>
<dbReference type="Pfam" id="PF00590">
    <property type="entry name" value="TP_methylase"/>
    <property type="match status" value="1"/>
</dbReference>
<dbReference type="Gene3D" id="3.40.1010.10">
    <property type="entry name" value="Cobalt-precorrin-4 Transmethylase, Domain 1"/>
    <property type="match status" value="1"/>
</dbReference>
<feature type="compositionally biased region" description="Low complexity" evidence="7">
    <location>
        <begin position="289"/>
        <end position="315"/>
    </location>
</feature>
<dbReference type="Gene3D" id="3.30.950.10">
    <property type="entry name" value="Methyltransferase, Cobalt-precorrin-4 Transmethylase, Domain 2"/>
    <property type="match status" value="1"/>
</dbReference>
<organism evidence="9 10">
    <name type="scientific">Actinokineospora auranticolor</name>
    <dbReference type="NCBI Taxonomy" id="155976"/>
    <lineage>
        <taxon>Bacteria</taxon>
        <taxon>Bacillati</taxon>
        <taxon>Actinomycetota</taxon>
        <taxon>Actinomycetes</taxon>
        <taxon>Pseudonocardiales</taxon>
        <taxon>Pseudonocardiaceae</taxon>
        <taxon>Actinokineospora</taxon>
    </lineage>
</organism>
<evidence type="ECO:0000256" key="2">
    <source>
        <dbReference type="ARBA" id="ARBA00005879"/>
    </source>
</evidence>
<dbReference type="RefSeq" id="WP_104482337.1">
    <property type="nucleotide sequence ID" value="NZ_CP154825.1"/>
</dbReference>
<evidence type="ECO:0000256" key="5">
    <source>
        <dbReference type="ARBA" id="ARBA00022679"/>
    </source>
</evidence>
<dbReference type="InterPro" id="IPR014776">
    <property type="entry name" value="4pyrrole_Mease_sub2"/>
</dbReference>
<proteinExistence type="inferred from homology"/>
<dbReference type="InterPro" id="IPR006362">
    <property type="entry name" value="Cbl_synth_CobM/CibF"/>
</dbReference>
<comment type="pathway">
    <text evidence="1">Cofactor biosynthesis; adenosylcobalamin biosynthesis.</text>
</comment>
<keyword evidence="5 9" id="KW-0808">Transferase</keyword>
<feature type="compositionally biased region" description="Polar residues" evidence="7">
    <location>
        <begin position="245"/>
        <end position="261"/>
    </location>
</feature>
<evidence type="ECO:0000256" key="1">
    <source>
        <dbReference type="ARBA" id="ARBA00004953"/>
    </source>
</evidence>
<reference evidence="9 10" key="1">
    <citation type="submission" date="2018-02" db="EMBL/GenBank/DDBJ databases">
        <title>Genomic Encyclopedia of Archaeal and Bacterial Type Strains, Phase II (KMG-II): from individual species to whole genera.</title>
        <authorList>
            <person name="Goeker M."/>
        </authorList>
    </citation>
    <scope>NUCLEOTIDE SEQUENCE [LARGE SCALE GENOMIC DNA]</scope>
    <source>
        <strain evidence="9 10">YU 961-1</strain>
    </source>
</reference>
<dbReference type="InterPro" id="IPR035996">
    <property type="entry name" value="4pyrrol_Methylase_sf"/>
</dbReference>
<comment type="similarity">
    <text evidence="2">Belongs to the precorrin methyltransferase family.</text>
</comment>
<keyword evidence="3" id="KW-0169">Cobalamin biosynthesis</keyword>
<evidence type="ECO:0000256" key="4">
    <source>
        <dbReference type="ARBA" id="ARBA00022603"/>
    </source>
</evidence>
<keyword evidence="4 9" id="KW-0489">Methyltransferase</keyword>
<dbReference type="Proteomes" id="UP000239203">
    <property type="component" value="Unassembled WGS sequence"/>
</dbReference>
<keyword evidence="6" id="KW-0949">S-adenosyl-L-methionine</keyword>
<dbReference type="GO" id="GO:0032259">
    <property type="term" value="P:methylation"/>
    <property type="evidence" value="ECO:0007669"/>
    <property type="project" value="UniProtKB-KW"/>
</dbReference>
<dbReference type="InterPro" id="IPR003043">
    <property type="entry name" value="Uropor_MeTrfase_CS"/>
</dbReference>
<accession>A0A2S6GFF8</accession>
<evidence type="ECO:0000256" key="7">
    <source>
        <dbReference type="SAM" id="MobiDB-lite"/>
    </source>
</evidence>
<feature type="compositionally biased region" description="Acidic residues" evidence="7">
    <location>
        <begin position="271"/>
        <end position="282"/>
    </location>
</feature>
<evidence type="ECO:0000313" key="10">
    <source>
        <dbReference type="Proteomes" id="UP000239203"/>
    </source>
</evidence>
<dbReference type="UniPathway" id="UPA00148"/>
<dbReference type="PANTHER" id="PTHR45790">
    <property type="entry name" value="SIROHEME SYNTHASE-RELATED"/>
    <property type="match status" value="1"/>
</dbReference>
<dbReference type="InterPro" id="IPR050161">
    <property type="entry name" value="Siro_Cobalamin_biosynth"/>
</dbReference>
<dbReference type="OrthoDB" id="9815856at2"/>
<protein>
    <submittedName>
        <fullName evidence="9">Precorrin-4/cobalt-precorrin-4 C11-methyltransferase</fullName>
    </submittedName>
</protein>
<dbReference type="InterPro" id="IPR014777">
    <property type="entry name" value="4pyrrole_Mease_sub1"/>
</dbReference>
<dbReference type="GO" id="GO:0009236">
    <property type="term" value="P:cobalamin biosynthetic process"/>
    <property type="evidence" value="ECO:0007669"/>
    <property type="project" value="UniProtKB-UniPathway"/>
</dbReference>
<feature type="domain" description="Tetrapyrrole methylase" evidence="8">
    <location>
        <begin position="5"/>
        <end position="203"/>
    </location>
</feature>
<dbReference type="CDD" id="cd11641">
    <property type="entry name" value="Precorrin-4_C11-MT"/>
    <property type="match status" value="1"/>
</dbReference>
<dbReference type="SUPFAM" id="SSF53790">
    <property type="entry name" value="Tetrapyrrole methylase"/>
    <property type="match status" value="1"/>
</dbReference>
<dbReference type="PANTHER" id="PTHR45790:SF4">
    <property type="entry name" value="COBALT-PRECORRIN-4 C(11)-METHYLTRANSFERASE"/>
    <property type="match status" value="1"/>
</dbReference>
<dbReference type="GO" id="GO:0046026">
    <property type="term" value="F:precorrin-4 C11-methyltransferase activity"/>
    <property type="evidence" value="ECO:0007669"/>
    <property type="project" value="InterPro"/>
</dbReference>
<dbReference type="EMBL" id="PTIX01000023">
    <property type="protein sequence ID" value="PPK63945.1"/>
    <property type="molecule type" value="Genomic_DNA"/>
</dbReference>
<evidence type="ECO:0000259" key="8">
    <source>
        <dbReference type="Pfam" id="PF00590"/>
    </source>
</evidence>
<evidence type="ECO:0000256" key="3">
    <source>
        <dbReference type="ARBA" id="ARBA00022573"/>
    </source>
</evidence>
<evidence type="ECO:0000313" key="9">
    <source>
        <dbReference type="EMBL" id="PPK63945.1"/>
    </source>
</evidence>
<name>A0A2S6GFF8_9PSEU</name>
<gene>
    <name evidence="9" type="ORF">CLV40_12365</name>
</gene>
<sequence length="321" mass="34114">MRGAVSFVGAGPGAADLITLRGASRIAEADLVLYTPGTTDPVWLRGQVRVDAELVDHARLDADELAELYRRLASRRHRAVRLVAGDPALSPDLREQRELCGKLGLDVEVVPGISPVSAAAAATGNAVTELGGVDTFVFTEAEFDRVRELAVEGRTVAVHAPAARAAELAEALAGLDPEVPVVVAYKVSRSDEVLLRTTLGELAAEVKAANLWRHALFLVGDAVRESKPRAGYAPRESEPGRRWTSRSWRSAKSGESWSKRGNGSVAVVEAPEPETPEPEADVPEPAPKPAAAAKTTKPAAAAKKQQPRARTTTAKRAPRKS</sequence>
<evidence type="ECO:0000256" key="6">
    <source>
        <dbReference type="ARBA" id="ARBA00022691"/>
    </source>
</evidence>
<comment type="caution">
    <text evidence="9">The sequence shown here is derived from an EMBL/GenBank/DDBJ whole genome shotgun (WGS) entry which is preliminary data.</text>
</comment>